<keyword evidence="2" id="KW-0812">Transmembrane</keyword>
<organism evidence="3 4">
    <name type="scientific">Microbulbifer marinus</name>
    <dbReference type="NCBI Taxonomy" id="658218"/>
    <lineage>
        <taxon>Bacteria</taxon>
        <taxon>Pseudomonadati</taxon>
        <taxon>Pseudomonadota</taxon>
        <taxon>Gammaproteobacteria</taxon>
        <taxon>Cellvibrionales</taxon>
        <taxon>Microbulbiferaceae</taxon>
        <taxon>Microbulbifer</taxon>
    </lineage>
</organism>
<keyword evidence="2" id="KW-0472">Membrane</keyword>
<feature type="signal peptide" evidence="2">
    <location>
        <begin position="1"/>
        <end position="26"/>
    </location>
</feature>
<evidence type="ECO:0000256" key="1">
    <source>
        <dbReference type="ARBA" id="ARBA00007613"/>
    </source>
</evidence>
<dbReference type="EMBL" id="FNQO01000001">
    <property type="protein sequence ID" value="SDZ76115.1"/>
    <property type="molecule type" value="Genomic_DNA"/>
</dbReference>
<dbReference type="Proteomes" id="UP000198658">
    <property type="component" value="Unassembled WGS sequence"/>
</dbReference>
<dbReference type="Gene3D" id="2.20.200.10">
    <property type="entry name" value="Outer membrane efflux proteins (OEP)"/>
    <property type="match status" value="1"/>
</dbReference>
<keyword evidence="2" id="KW-0732">Signal</keyword>
<keyword evidence="2" id="KW-1134">Transmembrane beta strand</keyword>
<keyword evidence="4" id="KW-1185">Reference proteome</keyword>
<gene>
    <name evidence="3" type="ORF">SAMN05216562_0099</name>
</gene>
<protein>
    <submittedName>
        <fullName evidence="3">Efflux transporter, outer membrane factor (OMF) lipoprotein, NodT family</fullName>
    </submittedName>
</protein>
<evidence type="ECO:0000313" key="3">
    <source>
        <dbReference type="EMBL" id="SDZ76115.1"/>
    </source>
</evidence>
<proteinExistence type="inferred from homology"/>
<dbReference type="GO" id="GO:0009279">
    <property type="term" value="C:cell outer membrane"/>
    <property type="evidence" value="ECO:0007669"/>
    <property type="project" value="UniProtKB-SubCell"/>
</dbReference>
<dbReference type="PANTHER" id="PTHR30203:SF25">
    <property type="entry name" value="OUTER MEMBRANE PROTEIN-RELATED"/>
    <property type="match status" value="1"/>
</dbReference>
<name>A0A1H3VMV0_9GAMM</name>
<feature type="chain" id="PRO_5011328967" evidence="2">
    <location>
        <begin position="27"/>
        <end position="505"/>
    </location>
</feature>
<dbReference type="OrthoDB" id="9770517at2"/>
<dbReference type="AlphaFoldDB" id="A0A1H3VMV0"/>
<dbReference type="PANTHER" id="PTHR30203">
    <property type="entry name" value="OUTER MEMBRANE CATION EFFLUX PROTEIN"/>
    <property type="match status" value="1"/>
</dbReference>
<dbReference type="InterPro" id="IPR003423">
    <property type="entry name" value="OMP_efflux"/>
</dbReference>
<reference evidence="4" key="1">
    <citation type="submission" date="2016-10" db="EMBL/GenBank/DDBJ databases">
        <authorList>
            <person name="Varghese N."/>
            <person name="Submissions S."/>
        </authorList>
    </citation>
    <scope>NUCLEOTIDE SEQUENCE [LARGE SCALE GENOMIC DNA]</scope>
    <source>
        <strain evidence="4">CGMCC 1.10657</strain>
    </source>
</reference>
<keyword evidence="2" id="KW-0564">Palmitate</keyword>
<sequence>MRRQQRVNNPWAAVGSMPALTLCLLAAGSMGGCMLGPDYQPPAAPVEHEWIYQGSERINTSQAVDPLWWEDAFSDPVLNELLAATLEQNLTLGSAALRTVQAQQQLAIAIGNQFPQQQHLSGSASRSKESEVIFEEYAVAFNLSWELDMWGSFRREVETASALFEASVADYDGVLVSVLAQVAQTYILIRTTQARLQVARRNIELQQQSRDIARAKFEAGEVSALDLEQAETLLNNTRASVPDLEITLQQLRNALAVLLGMPPHDLGYMLGGVGDIPRAPASIAVGMPQDLLRQRPDVRALERRLAAQSAQIGVAQAELYPAFSIGGAIGSEAMQAGNLFEGESETWNLFGAFEWNLFNYGRLRSNVRLQDARFQQLLEDYRQIVLEAQADAENAIVAYLKSHQQLLLLRRAAEASQRAVELSTAQYTNGLIPFNTVISTLTADAQQQDLLAQSRGAVAVNLVQVFRALGGGWQVRDSQLPADLVPGPVQEEMRERSKYWRKVLQ</sequence>
<dbReference type="Gene3D" id="1.20.1600.10">
    <property type="entry name" value="Outer membrane efflux proteins (OEP)"/>
    <property type="match status" value="1"/>
</dbReference>
<dbReference type="Pfam" id="PF02321">
    <property type="entry name" value="OEP"/>
    <property type="match status" value="2"/>
</dbReference>
<evidence type="ECO:0000313" key="4">
    <source>
        <dbReference type="Proteomes" id="UP000198658"/>
    </source>
</evidence>
<accession>A0A1H3VMV0</accession>
<comment type="subcellular location">
    <subcellularLocation>
        <location evidence="2">Cell outer membrane</location>
        <topology evidence="2">Lipid-anchor</topology>
    </subcellularLocation>
</comment>
<dbReference type="InterPro" id="IPR010131">
    <property type="entry name" value="MdtP/NodT-like"/>
</dbReference>
<dbReference type="STRING" id="658218.SAMN05216562_0099"/>
<dbReference type="PROSITE" id="PS51257">
    <property type="entry name" value="PROKAR_LIPOPROTEIN"/>
    <property type="match status" value="1"/>
</dbReference>
<evidence type="ECO:0000256" key="2">
    <source>
        <dbReference type="RuleBase" id="RU362097"/>
    </source>
</evidence>
<comment type="similarity">
    <text evidence="1 2">Belongs to the outer membrane factor (OMF) (TC 1.B.17) family.</text>
</comment>
<dbReference type="NCBIfam" id="TIGR01845">
    <property type="entry name" value="outer_NodT"/>
    <property type="match status" value="1"/>
</dbReference>
<dbReference type="SUPFAM" id="SSF56954">
    <property type="entry name" value="Outer membrane efflux proteins (OEP)"/>
    <property type="match status" value="1"/>
</dbReference>
<dbReference type="GO" id="GO:0015562">
    <property type="term" value="F:efflux transmembrane transporter activity"/>
    <property type="evidence" value="ECO:0007669"/>
    <property type="project" value="InterPro"/>
</dbReference>
<keyword evidence="2 3" id="KW-0449">Lipoprotein</keyword>